<dbReference type="Pfam" id="PF00857">
    <property type="entry name" value="Isochorismatase"/>
    <property type="match status" value="1"/>
</dbReference>
<evidence type="ECO:0000313" key="3">
    <source>
        <dbReference type="EMBL" id="KFF14373.1"/>
    </source>
</evidence>
<evidence type="ECO:0000259" key="2">
    <source>
        <dbReference type="Pfam" id="PF00857"/>
    </source>
</evidence>
<dbReference type="AlphaFoldDB" id="A0A086ACF9"/>
<dbReference type="Proteomes" id="UP000028705">
    <property type="component" value="Unassembled WGS sequence"/>
</dbReference>
<protein>
    <submittedName>
        <fullName evidence="3">Isochorismatase</fullName>
    </submittedName>
</protein>
<reference evidence="3 4" key="1">
    <citation type="submission" date="2014-07" db="EMBL/GenBank/DDBJ databases">
        <title>Genome of Chryseobacterium soli DSM 19298.</title>
        <authorList>
            <person name="Stropko S.J."/>
            <person name="Pipes S.E."/>
            <person name="Newman J."/>
        </authorList>
    </citation>
    <scope>NUCLEOTIDE SEQUENCE [LARGE SCALE GENOMIC DNA]</scope>
    <source>
        <strain evidence="3 4">DSM 19298</strain>
    </source>
</reference>
<dbReference type="PANTHER" id="PTHR43540:SF1">
    <property type="entry name" value="ISOCHORISMATASE HYDROLASE"/>
    <property type="match status" value="1"/>
</dbReference>
<gene>
    <name evidence="3" type="ORF">IW15_02735</name>
</gene>
<accession>A0A086ACF9</accession>
<dbReference type="OrthoDB" id="9791276at2"/>
<dbReference type="GO" id="GO:0016787">
    <property type="term" value="F:hydrolase activity"/>
    <property type="evidence" value="ECO:0007669"/>
    <property type="project" value="UniProtKB-KW"/>
</dbReference>
<dbReference type="Gene3D" id="3.40.50.850">
    <property type="entry name" value="Isochorismatase-like"/>
    <property type="match status" value="1"/>
</dbReference>
<organism evidence="3 4">
    <name type="scientific">Chryseobacterium soli</name>
    <dbReference type="NCBI Taxonomy" id="445961"/>
    <lineage>
        <taxon>Bacteria</taxon>
        <taxon>Pseudomonadati</taxon>
        <taxon>Bacteroidota</taxon>
        <taxon>Flavobacteriia</taxon>
        <taxon>Flavobacteriales</taxon>
        <taxon>Weeksellaceae</taxon>
        <taxon>Chryseobacterium group</taxon>
        <taxon>Chryseobacterium</taxon>
    </lineage>
</organism>
<dbReference type="CDD" id="cd01014">
    <property type="entry name" value="nicotinamidase_related"/>
    <property type="match status" value="1"/>
</dbReference>
<dbReference type="InterPro" id="IPR000868">
    <property type="entry name" value="Isochorismatase-like_dom"/>
</dbReference>
<dbReference type="STRING" id="445961.IW15_02735"/>
<dbReference type="SUPFAM" id="SSF52499">
    <property type="entry name" value="Isochorismatase-like hydrolases"/>
    <property type="match status" value="1"/>
</dbReference>
<dbReference type="PANTHER" id="PTHR43540">
    <property type="entry name" value="PEROXYUREIDOACRYLATE/UREIDOACRYLATE AMIDOHYDROLASE-RELATED"/>
    <property type="match status" value="1"/>
</dbReference>
<comment type="caution">
    <text evidence="3">The sequence shown here is derived from an EMBL/GenBank/DDBJ whole genome shotgun (WGS) entry which is preliminary data.</text>
</comment>
<dbReference type="EMBL" id="JPRH01000001">
    <property type="protein sequence ID" value="KFF14373.1"/>
    <property type="molecule type" value="Genomic_DNA"/>
</dbReference>
<evidence type="ECO:0000256" key="1">
    <source>
        <dbReference type="ARBA" id="ARBA00022801"/>
    </source>
</evidence>
<sequence>MKSLNKNTALLVVDIQKGFDDTEYWGGNRNNPMAEENAKKILEVFRKQQLPVFIIQHCSEDPQSLLHESNAGNALKDDFIPLENEYLIKKNVNSSFIGTNLKETLDKLSIENIVITGLTTIHCVSTTTRMSGNFGFTTYLIEDECATFDRVGINGEKYSAQDIHNMELACLNNEFATVTNTTGLIKLLGQ</sequence>
<proteinExistence type="predicted"/>
<keyword evidence="4" id="KW-1185">Reference proteome</keyword>
<name>A0A086ACF9_9FLAO</name>
<dbReference type="InterPro" id="IPR050272">
    <property type="entry name" value="Isochorismatase-like_hydrls"/>
</dbReference>
<dbReference type="RefSeq" id="WP_034709074.1">
    <property type="nucleotide sequence ID" value="NZ_JPRH01000001.1"/>
</dbReference>
<dbReference type="eggNOG" id="COG1335">
    <property type="taxonomic scope" value="Bacteria"/>
</dbReference>
<keyword evidence="1" id="KW-0378">Hydrolase</keyword>
<dbReference type="InterPro" id="IPR036380">
    <property type="entry name" value="Isochorismatase-like_sf"/>
</dbReference>
<evidence type="ECO:0000313" key="4">
    <source>
        <dbReference type="Proteomes" id="UP000028705"/>
    </source>
</evidence>
<feature type="domain" description="Isochorismatase-like" evidence="2">
    <location>
        <begin position="8"/>
        <end position="181"/>
    </location>
</feature>